<dbReference type="AlphaFoldDB" id="A0AAX6I8D8"/>
<evidence type="ECO:0000313" key="3">
    <source>
        <dbReference type="Proteomes" id="UP001140949"/>
    </source>
</evidence>
<feature type="compositionally biased region" description="Low complexity" evidence="1">
    <location>
        <begin position="36"/>
        <end position="52"/>
    </location>
</feature>
<dbReference type="EMBL" id="JANAVB010004599">
    <property type="protein sequence ID" value="KAJ6848705.1"/>
    <property type="molecule type" value="Genomic_DNA"/>
</dbReference>
<sequence>MLLLAPASSGGQSSGIMDMELQQLFKKTTRPPKLFTSTHSSSSSSSNTLNSTFAKSLHLQT</sequence>
<name>A0AAX6I8D8_IRIPA</name>
<evidence type="ECO:0000256" key="1">
    <source>
        <dbReference type="SAM" id="MobiDB-lite"/>
    </source>
</evidence>
<dbReference type="Proteomes" id="UP001140949">
    <property type="component" value="Unassembled WGS sequence"/>
</dbReference>
<comment type="caution">
    <text evidence="2">The sequence shown here is derived from an EMBL/GenBank/DDBJ whole genome shotgun (WGS) entry which is preliminary data.</text>
</comment>
<evidence type="ECO:0000313" key="2">
    <source>
        <dbReference type="EMBL" id="KAJ6848705.1"/>
    </source>
</evidence>
<feature type="region of interest" description="Disordered" evidence="1">
    <location>
        <begin position="27"/>
        <end position="61"/>
    </location>
</feature>
<reference evidence="2" key="1">
    <citation type="journal article" date="2023" name="GigaByte">
        <title>Genome assembly of the bearded iris, Iris pallida Lam.</title>
        <authorList>
            <person name="Bruccoleri R.E."/>
            <person name="Oakeley E.J."/>
            <person name="Faust A.M.E."/>
            <person name="Altorfer M."/>
            <person name="Dessus-Babus S."/>
            <person name="Burckhardt D."/>
            <person name="Oertli M."/>
            <person name="Naumann U."/>
            <person name="Petersen F."/>
            <person name="Wong J."/>
        </authorList>
    </citation>
    <scope>NUCLEOTIDE SEQUENCE</scope>
    <source>
        <strain evidence="2">GSM-AAB239-AS_SAM_17_03QT</strain>
    </source>
</reference>
<accession>A0AAX6I8D8</accession>
<reference evidence="2" key="2">
    <citation type="submission" date="2023-04" db="EMBL/GenBank/DDBJ databases">
        <authorList>
            <person name="Bruccoleri R.E."/>
            <person name="Oakeley E.J."/>
            <person name="Faust A.-M."/>
            <person name="Dessus-Babus S."/>
            <person name="Altorfer M."/>
            <person name="Burckhardt D."/>
            <person name="Oertli M."/>
            <person name="Naumann U."/>
            <person name="Petersen F."/>
            <person name="Wong J."/>
        </authorList>
    </citation>
    <scope>NUCLEOTIDE SEQUENCE</scope>
    <source>
        <strain evidence="2">GSM-AAB239-AS_SAM_17_03QT</strain>
        <tissue evidence="2">Leaf</tissue>
    </source>
</reference>
<gene>
    <name evidence="2" type="ORF">M6B38_275810</name>
</gene>
<protein>
    <submittedName>
        <fullName evidence="2">F-box protein</fullName>
    </submittedName>
</protein>
<keyword evidence="3" id="KW-1185">Reference proteome</keyword>
<organism evidence="2 3">
    <name type="scientific">Iris pallida</name>
    <name type="common">Sweet iris</name>
    <dbReference type="NCBI Taxonomy" id="29817"/>
    <lineage>
        <taxon>Eukaryota</taxon>
        <taxon>Viridiplantae</taxon>
        <taxon>Streptophyta</taxon>
        <taxon>Embryophyta</taxon>
        <taxon>Tracheophyta</taxon>
        <taxon>Spermatophyta</taxon>
        <taxon>Magnoliopsida</taxon>
        <taxon>Liliopsida</taxon>
        <taxon>Asparagales</taxon>
        <taxon>Iridaceae</taxon>
        <taxon>Iridoideae</taxon>
        <taxon>Irideae</taxon>
        <taxon>Iris</taxon>
    </lineage>
</organism>
<proteinExistence type="predicted"/>